<dbReference type="PANTHER" id="PTHR10501">
    <property type="entry name" value="U1 SMALL NUCLEAR RIBONUCLEOPROTEIN A/U2 SMALL NUCLEAR RIBONUCLEOPROTEIN B"/>
    <property type="match status" value="1"/>
</dbReference>
<reference evidence="5 6" key="1">
    <citation type="submission" date="2017-12" db="EMBL/GenBank/DDBJ databases">
        <title>Comparative genomics of Botrytis spp.</title>
        <authorList>
            <person name="Valero-Jimenez C.A."/>
            <person name="Tapia P."/>
            <person name="Veloso J."/>
            <person name="Silva-Moreno E."/>
            <person name="Staats M."/>
            <person name="Valdes J.H."/>
            <person name="Van Kan J.A.L."/>
        </authorList>
    </citation>
    <scope>NUCLEOTIDE SEQUENCE [LARGE SCALE GENOMIC DNA]</scope>
    <source>
        <strain evidence="5 6">MUCL11595</strain>
    </source>
</reference>
<dbReference type="Pfam" id="PF00076">
    <property type="entry name" value="RRM_1"/>
    <property type="match status" value="1"/>
</dbReference>
<feature type="domain" description="RRM" evidence="4">
    <location>
        <begin position="375"/>
        <end position="452"/>
    </location>
</feature>
<evidence type="ECO:0000256" key="2">
    <source>
        <dbReference type="PROSITE-ProRule" id="PRU00176"/>
    </source>
</evidence>
<organism evidence="5 6">
    <name type="scientific">Botryotinia convoluta</name>
    <dbReference type="NCBI Taxonomy" id="54673"/>
    <lineage>
        <taxon>Eukaryota</taxon>
        <taxon>Fungi</taxon>
        <taxon>Dikarya</taxon>
        <taxon>Ascomycota</taxon>
        <taxon>Pezizomycotina</taxon>
        <taxon>Leotiomycetes</taxon>
        <taxon>Helotiales</taxon>
        <taxon>Sclerotiniaceae</taxon>
        <taxon>Botryotinia</taxon>
    </lineage>
</organism>
<evidence type="ECO:0000256" key="3">
    <source>
        <dbReference type="SAM" id="MobiDB-lite"/>
    </source>
</evidence>
<gene>
    <name evidence="5" type="ORF">BCON_0398g00030</name>
</gene>
<sequence length="527" mass="58027">MRGVSNLKHEPAVEQYQQPTIANEPEILHDEDDSEDSESEWPWIDDVEYEDMENAEWVSDTESVSSGGSHAKITMDHGPIRYYGESVNGHKADSLPITDTTTAYLDWALIEFDDGYYERPNAFFSEDDPAKPKFFGILSAAPKTSEVKVFMISSVSGTRKGVMLNNNSYIGGKPSEDLCQAWNVILSDSSRVIDGDCGSLIVDQETLEVYGHVVASNPLGEAYVVPLQNTFHQISSAFGAKDLSLPHPGLLMESLVAHYSQKDDSGVVDEAKRILASMEGPVSKFSPGSLGGLNLRLFSKFAATVRARTKIELSNPSSKAYDKSKFSPQSTIGNDPDERTLTGRGWLVKNQQGSQDYQRHRFPPINTPEQNPPCNTLFVENLPRDTTEDELMAMFSKRKGFKRLCFRTKQNGPTCFVEFEDVSFATKCIQELYGTSLQYSSEVGIQLSFSKNPLGVRSGPSRPPPSLPTATALSASTAPSEYPSEYISSRLVPRGGRDFSTGWNGPAFPTMGTGATNDFPPAYMYGK</sequence>
<dbReference type="InterPro" id="IPR012677">
    <property type="entry name" value="Nucleotide-bd_a/b_plait_sf"/>
</dbReference>
<evidence type="ECO:0000313" key="6">
    <source>
        <dbReference type="Proteomes" id="UP000297527"/>
    </source>
</evidence>
<dbReference type="GO" id="GO:0003723">
    <property type="term" value="F:RNA binding"/>
    <property type="evidence" value="ECO:0007669"/>
    <property type="project" value="UniProtKB-UniRule"/>
</dbReference>
<evidence type="ECO:0000256" key="1">
    <source>
        <dbReference type="ARBA" id="ARBA00022884"/>
    </source>
</evidence>
<dbReference type="Gene3D" id="3.30.70.330">
    <property type="match status" value="1"/>
</dbReference>
<dbReference type="OrthoDB" id="5865767at2759"/>
<comment type="caution">
    <text evidence="5">The sequence shown here is derived from an EMBL/GenBank/DDBJ whole genome shotgun (WGS) entry which is preliminary data.</text>
</comment>
<feature type="region of interest" description="Disordered" evidence="3">
    <location>
        <begin position="1"/>
        <end position="41"/>
    </location>
</feature>
<protein>
    <recommendedName>
        <fullName evidence="4">RRM domain-containing protein</fullName>
    </recommendedName>
</protein>
<dbReference type="InterPro" id="IPR035979">
    <property type="entry name" value="RBD_domain_sf"/>
</dbReference>
<dbReference type="Proteomes" id="UP000297527">
    <property type="component" value="Unassembled WGS sequence"/>
</dbReference>
<dbReference type="EMBL" id="PQXN01000396">
    <property type="protein sequence ID" value="TGO45378.1"/>
    <property type="molecule type" value="Genomic_DNA"/>
</dbReference>
<dbReference type="SMART" id="SM00360">
    <property type="entry name" value="RRM"/>
    <property type="match status" value="1"/>
</dbReference>
<keyword evidence="1 2" id="KW-0694">RNA-binding</keyword>
<dbReference type="AlphaFoldDB" id="A0A4Z1H878"/>
<feature type="region of interest" description="Disordered" evidence="3">
    <location>
        <begin position="455"/>
        <end position="476"/>
    </location>
</feature>
<accession>A0A4Z1H878</accession>
<dbReference type="SUPFAM" id="SSF54928">
    <property type="entry name" value="RNA-binding domain, RBD"/>
    <property type="match status" value="1"/>
</dbReference>
<evidence type="ECO:0000259" key="4">
    <source>
        <dbReference type="PROSITE" id="PS50102"/>
    </source>
</evidence>
<keyword evidence="6" id="KW-1185">Reference proteome</keyword>
<feature type="compositionally biased region" description="Acidic residues" evidence="3">
    <location>
        <begin position="29"/>
        <end position="41"/>
    </location>
</feature>
<dbReference type="InterPro" id="IPR000504">
    <property type="entry name" value="RRM_dom"/>
</dbReference>
<dbReference type="PROSITE" id="PS50102">
    <property type="entry name" value="RRM"/>
    <property type="match status" value="1"/>
</dbReference>
<proteinExistence type="predicted"/>
<evidence type="ECO:0000313" key="5">
    <source>
        <dbReference type="EMBL" id="TGO45378.1"/>
    </source>
</evidence>
<feature type="region of interest" description="Disordered" evidence="3">
    <location>
        <begin position="316"/>
        <end position="341"/>
    </location>
</feature>
<name>A0A4Z1H878_9HELO</name>